<gene>
    <name evidence="1" type="ORF">TM448A01786_0009</name>
</gene>
<reference evidence="1" key="1">
    <citation type="submission" date="2020-03" db="EMBL/GenBank/DDBJ databases">
        <title>The deep terrestrial virosphere.</title>
        <authorList>
            <person name="Holmfeldt K."/>
            <person name="Nilsson E."/>
            <person name="Simone D."/>
            <person name="Lopez-Fernandez M."/>
            <person name="Wu X."/>
            <person name="de Brujin I."/>
            <person name="Lundin D."/>
            <person name="Andersson A."/>
            <person name="Bertilsson S."/>
            <person name="Dopson M."/>
        </authorList>
    </citation>
    <scope>NUCLEOTIDE SEQUENCE</scope>
    <source>
        <strain evidence="1">TM448A01786</strain>
    </source>
</reference>
<sequence>MKAQILTALVEIFLRTLSSEKAEEILRRFADFLLDFIEDHVLGSASTIDDRLILPVCDLVRRTFNIEDND</sequence>
<dbReference type="AlphaFoldDB" id="A0A6H1ZSP6"/>
<organism evidence="1">
    <name type="scientific">viral metagenome</name>
    <dbReference type="NCBI Taxonomy" id="1070528"/>
    <lineage>
        <taxon>unclassified sequences</taxon>
        <taxon>metagenomes</taxon>
        <taxon>organismal metagenomes</taxon>
    </lineage>
</organism>
<accession>A0A6H1ZSP6</accession>
<name>A0A6H1ZSP6_9ZZZZ</name>
<protein>
    <submittedName>
        <fullName evidence="1">Uncharacterized protein</fullName>
    </submittedName>
</protein>
<proteinExistence type="predicted"/>
<dbReference type="EMBL" id="MT144199">
    <property type="protein sequence ID" value="QJA50499.1"/>
    <property type="molecule type" value="Genomic_DNA"/>
</dbReference>
<evidence type="ECO:0000313" key="1">
    <source>
        <dbReference type="EMBL" id="QJA50499.1"/>
    </source>
</evidence>